<reference evidence="2" key="1">
    <citation type="submission" date="2020-04" db="EMBL/GenBank/DDBJ databases">
        <authorList>
            <person name="Chiriac C."/>
            <person name="Salcher M."/>
            <person name="Ghai R."/>
            <person name="Kavagutti S V."/>
        </authorList>
    </citation>
    <scope>NUCLEOTIDE SEQUENCE</scope>
</reference>
<gene>
    <name evidence="2" type="ORF">UFOVP610_31</name>
</gene>
<dbReference type="EMBL" id="LR796582">
    <property type="protein sequence ID" value="CAB4152848.1"/>
    <property type="molecule type" value="Genomic_DNA"/>
</dbReference>
<evidence type="ECO:0000313" key="2">
    <source>
        <dbReference type="EMBL" id="CAB4152848.1"/>
    </source>
</evidence>
<organism evidence="2">
    <name type="scientific">uncultured Caudovirales phage</name>
    <dbReference type="NCBI Taxonomy" id="2100421"/>
    <lineage>
        <taxon>Viruses</taxon>
        <taxon>Duplodnaviria</taxon>
        <taxon>Heunggongvirae</taxon>
        <taxon>Uroviricota</taxon>
        <taxon>Caudoviricetes</taxon>
        <taxon>Peduoviridae</taxon>
        <taxon>Maltschvirus</taxon>
        <taxon>Maltschvirus maltsch</taxon>
    </lineage>
</organism>
<proteinExistence type="predicted"/>
<sequence>MTDTILSITFFILGINIGVIILSIYNDFLDRKDLKIDFDKTKQKENN</sequence>
<evidence type="ECO:0000256" key="1">
    <source>
        <dbReference type="SAM" id="Phobius"/>
    </source>
</evidence>
<feature type="transmembrane region" description="Helical" evidence="1">
    <location>
        <begin position="6"/>
        <end position="25"/>
    </location>
</feature>
<name>A0A6J5N277_9CAUD</name>
<keyword evidence="1" id="KW-0812">Transmembrane</keyword>
<keyword evidence="1" id="KW-0472">Membrane</keyword>
<accession>A0A6J5N277</accession>
<keyword evidence="1" id="KW-1133">Transmembrane helix</keyword>
<protein>
    <submittedName>
        <fullName evidence="2">Uncharacterized protein</fullName>
    </submittedName>
</protein>